<dbReference type="Pfam" id="PF02518">
    <property type="entry name" value="HATPase_c"/>
    <property type="match status" value="1"/>
</dbReference>
<dbReference type="InterPro" id="IPR005467">
    <property type="entry name" value="His_kinase_dom"/>
</dbReference>
<evidence type="ECO:0000256" key="3">
    <source>
        <dbReference type="ARBA" id="ARBA00022553"/>
    </source>
</evidence>
<dbReference type="Pfam" id="PF00072">
    <property type="entry name" value="Response_reg"/>
    <property type="match status" value="1"/>
</dbReference>
<dbReference type="Gene3D" id="1.10.287.130">
    <property type="match status" value="1"/>
</dbReference>
<sequence length="823" mass="88972">MVMTGSETPSPPYAQEASDAAETAARLAALDRYAILDTNPEKGFDDIVLLASRICATPVALVSLVAGDRQWFKARVGFDACQTPLSQSVCSYALLQPGLLVIPDLSADPRTCGNVLVTGDPFIRFYAGARLETPEGVALGSLCVIDTQPRPEGLTPEQATSLEALARQVMTLMELRRAQDSLRAVNAGLEAQVVQRTRERNRVWEVSPDLLGVLNADGYFETSNPAWQTVLGYTPEQVAGTVFFDFLHPDDLPRNHSAWDAALLRGEPALSFENRYRHAEGGYRWLSWVAVPEGGKVYCSARDITAEKAQGEELAARTTERDRLWRSAQDIHLVLDPDGRIVSVNPAATTLLGREPGEMVGRPIFDLVLPEDAGVTRDALAHAERDALPSFENRLSHADGSLRWFSWVAAPEGGLIFATGRHISEEKKSAAALAAIEEALRQSQKLEAVGQLTGGVAHDFNNLLTVIKSSTDLLKRPELSEERRVRYIGAISDTVERAAKLTGQLLAFARRQALRPEVFDAAQSVRSIGEMVGTLTGARITVSISVPDEPCYIDADSSQFDTALVNMAVNARDAMNGEGRLSIAVSGAARMPAMRAHAVVPGPFVAVSITDSGSGIAPAELDRIFEPFFTTKGVGQGTGLGLSQVFGFAKQSGGEIMVESTLGQGSTFTLYLPRAECPAGRSEQAAEAEPVTNGMGTCVLLVEDNREVGRFAAETLAELGYSTVWAANADEALAELEKVPFRFEVVFSDVVMPGRDGVDLAREIRRLRPDLPVVLASGYSHVLAREGVSEFELLQKPYSVEELARVLSKAVGRRRRGRLASQT</sequence>
<dbReference type="SUPFAM" id="SSF52172">
    <property type="entry name" value="CheY-like"/>
    <property type="match status" value="1"/>
</dbReference>
<evidence type="ECO:0000259" key="9">
    <source>
        <dbReference type="PROSITE" id="PS50112"/>
    </source>
</evidence>
<evidence type="ECO:0000256" key="1">
    <source>
        <dbReference type="ARBA" id="ARBA00000085"/>
    </source>
</evidence>
<accession>A0ABQ4TJI3</accession>
<feature type="domain" description="PAS" evidence="9">
    <location>
        <begin position="196"/>
        <end position="266"/>
    </location>
</feature>
<keyword evidence="11" id="KW-1185">Reference proteome</keyword>
<dbReference type="SMART" id="SM00448">
    <property type="entry name" value="REC"/>
    <property type="match status" value="1"/>
</dbReference>
<organism evidence="10 11">
    <name type="scientific">Methylobacterium thuringiense</name>
    <dbReference type="NCBI Taxonomy" id="1003091"/>
    <lineage>
        <taxon>Bacteria</taxon>
        <taxon>Pseudomonadati</taxon>
        <taxon>Pseudomonadota</taxon>
        <taxon>Alphaproteobacteria</taxon>
        <taxon>Hyphomicrobiales</taxon>
        <taxon>Methylobacteriaceae</taxon>
        <taxon>Methylobacterium</taxon>
    </lineage>
</organism>
<proteinExistence type="predicted"/>
<dbReference type="SUPFAM" id="SSF47384">
    <property type="entry name" value="Homodimeric domain of signal transducing histidine kinase"/>
    <property type="match status" value="1"/>
</dbReference>
<dbReference type="Gene3D" id="3.30.565.10">
    <property type="entry name" value="Histidine kinase-like ATPase, C-terminal domain"/>
    <property type="match status" value="1"/>
</dbReference>
<feature type="modified residue" description="4-aspartylphosphate" evidence="6">
    <location>
        <position position="749"/>
    </location>
</feature>
<keyword evidence="3 6" id="KW-0597">Phosphoprotein</keyword>
<dbReference type="GO" id="GO:0016301">
    <property type="term" value="F:kinase activity"/>
    <property type="evidence" value="ECO:0007669"/>
    <property type="project" value="UniProtKB-KW"/>
</dbReference>
<name>A0ABQ4TJI3_9HYPH</name>
<dbReference type="PANTHER" id="PTHR43065">
    <property type="entry name" value="SENSOR HISTIDINE KINASE"/>
    <property type="match status" value="1"/>
</dbReference>
<dbReference type="CDD" id="cd00082">
    <property type="entry name" value="HisKA"/>
    <property type="match status" value="1"/>
</dbReference>
<comment type="caution">
    <text evidence="10">The sequence shown here is derived from an EMBL/GenBank/DDBJ whole genome shotgun (WGS) entry which is preliminary data.</text>
</comment>
<reference evidence="10" key="2">
    <citation type="submission" date="2021-08" db="EMBL/GenBank/DDBJ databases">
        <authorList>
            <person name="Tani A."/>
            <person name="Ola A."/>
            <person name="Ogura Y."/>
            <person name="Katsura K."/>
            <person name="Hayashi T."/>
        </authorList>
    </citation>
    <scope>NUCLEOTIDE SEQUENCE</scope>
    <source>
        <strain evidence="10">DSM 23674</strain>
    </source>
</reference>
<dbReference type="SUPFAM" id="SSF55874">
    <property type="entry name" value="ATPase domain of HSP90 chaperone/DNA topoisomerase II/histidine kinase"/>
    <property type="match status" value="1"/>
</dbReference>
<feature type="domain" description="Histidine kinase" evidence="7">
    <location>
        <begin position="455"/>
        <end position="676"/>
    </location>
</feature>
<dbReference type="SMART" id="SM00091">
    <property type="entry name" value="PAS"/>
    <property type="match status" value="2"/>
</dbReference>
<dbReference type="InterPro" id="IPR036097">
    <property type="entry name" value="HisK_dim/P_sf"/>
</dbReference>
<dbReference type="InterPro" id="IPR004358">
    <property type="entry name" value="Sig_transdc_His_kin-like_C"/>
</dbReference>
<dbReference type="InterPro" id="IPR000014">
    <property type="entry name" value="PAS"/>
</dbReference>
<dbReference type="InterPro" id="IPR013655">
    <property type="entry name" value="PAS_fold_3"/>
</dbReference>
<dbReference type="Gene3D" id="3.30.450.40">
    <property type="match status" value="1"/>
</dbReference>
<dbReference type="PRINTS" id="PR00344">
    <property type="entry name" value="BCTRLSENSOR"/>
</dbReference>
<dbReference type="InterPro" id="IPR029016">
    <property type="entry name" value="GAF-like_dom_sf"/>
</dbReference>
<evidence type="ECO:0000313" key="11">
    <source>
        <dbReference type="Proteomes" id="UP001055101"/>
    </source>
</evidence>
<evidence type="ECO:0000256" key="6">
    <source>
        <dbReference type="PROSITE-ProRule" id="PRU00169"/>
    </source>
</evidence>
<dbReference type="Pfam" id="PF00512">
    <property type="entry name" value="HisKA"/>
    <property type="match status" value="1"/>
</dbReference>
<dbReference type="EMBL" id="BPRA01000007">
    <property type="protein sequence ID" value="GJE55136.1"/>
    <property type="molecule type" value="Genomic_DNA"/>
</dbReference>
<evidence type="ECO:0000259" key="8">
    <source>
        <dbReference type="PROSITE" id="PS50110"/>
    </source>
</evidence>
<dbReference type="NCBIfam" id="TIGR00229">
    <property type="entry name" value="sensory_box"/>
    <property type="match status" value="2"/>
</dbReference>
<dbReference type="PROSITE" id="PS50112">
    <property type="entry name" value="PAS"/>
    <property type="match status" value="2"/>
</dbReference>
<dbReference type="SMART" id="SM00387">
    <property type="entry name" value="HATPase_c"/>
    <property type="match status" value="1"/>
</dbReference>
<dbReference type="InterPro" id="IPR003594">
    <property type="entry name" value="HATPase_dom"/>
</dbReference>
<dbReference type="PROSITE" id="PS50109">
    <property type="entry name" value="HIS_KIN"/>
    <property type="match status" value="1"/>
</dbReference>
<dbReference type="Gene3D" id="3.40.50.2300">
    <property type="match status" value="1"/>
</dbReference>
<evidence type="ECO:0000259" key="7">
    <source>
        <dbReference type="PROSITE" id="PS50109"/>
    </source>
</evidence>
<dbReference type="PANTHER" id="PTHR43065:SF49">
    <property type="entry name" value="HISTIDINE KINASE"/>
    <property type="match status" value="1"/>
</dbReference>
<protein>
    <recommendedName>
        <fullName evidence="2">histidine kinase</fullName>
        <ecNumber evidence="2">2.7.13.3</ecNumber>
    </recommendedName>
</protein>
<dbReference type="InterPro" id="IPR035965">
    <property type="entry name" value="PAS-like_dom_sf"/>
</dbReference>
<dbReference type="InterPro" id="IPR003661">
    <property type="entry name" value="HisK_dim/P_dom"/>
</dbReference>
<dbReference type="CDD" id="cd00130">
    <property type="entry name" value="PAS"/>
    <property type="match status" value="2"/>
</dbReference>
<evidence type="ECO:0000256" key="4">
    <source>
        <dbReference type="ARBA" id="ARBA00022679"/>
    </source>
</evidence>
<dbReference type="InterPro" id="IPR011006">
    <property type="entry name" value="CheY-like_superfamily"/>
</dbReference>
<dbReference type="SMART" id="SM00065">
    <property type="entry name" value="GAF"/>
    <property type="match status" value="1"/>
</dbReference>
<dbReference type="InterPro" id="IPR036890">
    <property type="entry name" value="HATPase_C_sf"/>
</dbReference>
<feature type="domain" description="Response regulatory" evidence="8">
    <location>
        <begin position="698"/>
        <end position="811"/>
    </location>
</feature>
<dbReference type="InterPro" id="IPR003018">
    <property type="entry name" value="GAF"/>
</dbReference>
<feature type="domain" description="PAS" evidence="9">
    <location>
        <begin position="317"/>
        <end position="387"/>
    </location>
</feature>
<dbReference type="SUPFAM" id="SSF55781">
    <property type="entry name" value="GAF domain-like"/>
    <property type="match status" value="1"/>
</dbReference>
<dbReference type="PROSITE" id="PS50110">
    <property type="entry name" value="RESPONSE_REGULATORY"/>
    <property type="match status" value="1"/>
</dbReference>
<evidence type="ECO:0000313" key="10">
    <source>
        <dbReference type="EMBL" id="GJE55136.1"/>
    </source>
</evidence>
<evidence type="ECO:0000256" key="5">
    <source>
        <dbReference type="ARBA" id="ARBA00022777"/>
    </source>
</evidence>
<gene>
    <name evidence="10" type="primary">rcsC_9</name>
    <name evidence="10" type="ORF">EKPJFOCH_1624</name>
</gene>
<evidence type="ECO:0000256" key="2">
    <source>
        <dbReference type="ARBA" id="ARBA00012438"/>
    </source>
</evidence>
<dbReference type="Pfam" id="PF08447">
    <property type="entry name" value="PAS_3"/>
    <property type="match status" value="1"/>
</dbReference>
<dbReference type="InterPro" id="IPR013656">
    <property type="entry name" value="PAS_4"/>
</dbReference>
<keyword evidence="5 10" id="KW-0418">Kinase</keyword>
<dbReference type="SMART" id="SM00388">
    <property type="entry name" value="HisKA"/>
    <property type="match status" value="1"/>
</dbReference>
<reference evidence="10" key="1">
    <citation type="journal article" date="2021" name="Front. Microbiol.">
        <title>Comprehensive Comparative Genomics and Phenotyping of Methylobacterium Species.</title>
        <authorList>
            <person name="Alessa O."/>
            <person name="Ogura Y."/>
            <person name="Fujitani Y."/>
            <person name="Takami H."/>
            <person name="Hayashi T."/>
            <person name="Sahin N."/>
            <person name="Tani A."/>
        </authorList>
    </citation>
    <scope>NUCLEOTIDE SEQUENCE</scope>
    <source>
        <strain evidence="10">DSM 23674</strain>
    </source>
</reference>
<dbReference type="Gene3D" id="3.30.450.20">
    <property type="entry name" value="PAS domain"/>
    <property type="match status" value="2"/>
</dbReference>
<dbReference type="SUPFAM" id="SSF55785">
    <property type="entry name" value="PYP-like sensor domain (PAS domain)"/>
    <property type="match status" value="2"/>
</dbReference>
<dbReference type="EC" id="2.7.13.3" evidence="2"/>
<dbReference type="Proteomes" id="UP001055101">
    <property type="component" value="Unassembled WGS sequence"/>
</dbReference>
<dbReference type="InterPro" id="IPR001789">
    <property type="entry name" value="Sig_transdc_resp-reg_receiver"/>
</dbReference>
<keyword evidence="4" id="KW-0808">Transferase</keyword>
<dbReference type="Pfam" id="PF08448">
    <property type="entry name" value="PAS_4"/>
    <property type="match status" value="1"/>
</dbReference>
<comment type="catalytic activity">
    <reaction evidence="1">
        <text>ATP + protein L-histidine = ADP + protein N-phospho-L-histidine.</text>
        <dbReference type="EC" id="2.7.13.3"/>
    </reaction>
</comment>